<dbReference type="EC" id="2.1.1.320" evidence="7"/>
<dbReference type="PANTHER" id="PTHR12049">
    <property type="entry name" value="PROTEIN ARGININE METHYLTRANSFERASE NDUFAF7, MITOCHONDRIAL"/>
    <property type="match status" value="1"/>
</dbReference>
<evidence type="ECO:0000256" key="6">
    <source>
        <dbReference type="ARBA" id="ARBA00048612"/>
    </source>
</evidence>
<evidence type="ECO:0000256" key="5">
    <source>
        <dbReference type="ARBA" id="ARBA00023128"/>
    </source>
</evidence>
<comment type="catalytic activity">
    <reaction evidence="6 7">
        <text>L-arginyl-[protein] + 2 S-adenosyl-L-methionine = N(omega),N(omega)'-dimethyl-L-arginyl-[protein] + 2 S-adenosyl-L-homocysteine + 2 H(+)</text>
        <dbReference type="Rhea" id="RHEA:48108"/>
        <dbReference type="Rhea" id="RHEA-COMP:10532"/>
        <dbReference type="Rhea" id="RHEA-COMP:11992"/>
        <dbReference type="ChEBI" id="CHEBI:15378"/>
        <dbReference type="ChEBI" id="CHEBI:29965"/>
        <dbReference type="ChEBI" id="CHEBI:57856"/>
        <dbReference type="ChEBI" id="CHEBI:59789"/>
        <dbReference type="ChEBI" id="CHEBI:88221"/>
        <dbReference type="EC" id="2.1.1.320"/>
    </reaction>
</comment>
<dbReference type="InterPro" id="IPR003788">
    <property type="entry name" value="NDUFAF7"/>
</dbReference>
<dbReference type="SUPFAM" id="SSF53335">
    <property type="entry name" value="S-adenosyl-L-methionine-dependent methyltransferases"/>
    <property type="match status" value="1"/>
</dbReference>
<keyword evidence="10" id="KW-1185">Reference proteome</keyword>
<dbReference type="EMBL" id="JARJCM010000044">
    <property type="protein sequence ID" value="KAJ7036288.1"/>
    <property type="molecule type" value="Genomic_DNA"/>
</dbReference>
<dbReference type="Pfam" id="PF02636">
    <property type="entry name" value="Methyltransf_28"/>
    <property type="match status" value="1"/>
</dbReference>
<dbReference type="Gene3D" id="3.40.50.12710">
    <property type="match status" value="1"/>
</dbReference>
<evidence type="ECO:0000256" key="3">
    <source>
        <dbReference type="ARBA" id="ARBA00022603"/>
    </source>
</evidence>
<name>A0AAD6T1R4_9AGAR</name>
<comment type="similarity">
    <text evidence="2 7">Belongs to the NDUFAF7 family.</text>
</comment>
<accession>A0AAD6T1R4</accession>
<protein>
    <recommendedName>
        <fullName evidence="7">Protein arginine methyltransferase NDUFAF7</fullName>
        <ecNumber evidence="7">2.1.1.320</ecNumber>
    </recommendedName>
</protein>
<proteinExistence type="inferred from homology"/>
<dbReference type="GO" id="GO:0035243">
    <property type="term" value="F:protein-arginine omega-N symmetric methyltransferase activity"/>
    <property type="evidence" value="ECO:0007669"/>
    <property type="project" value="UniProtKB-EC"/>
</dbReference>
<reference evidence="9" key="1">
    <citation type="submission" date="2023-03" db="EMBL/GenBank/DDBJ databases">
        <title>Massive genome expansion in bonnet fungi (Mycena s.s.) driven by repeated elements and novel gene families across ecological guilds.</title>
        <authorList>
            <consortium name="Lawrence Berkeley National Laboratory"/>
            <person name="Harder C.B."/>
            <person name="Miyauchi S."/>
            <person name="Viragh M."/>
            <person name="Kuo A."/>
            <person name="Thoen E."/>
            <person name="Andreopoulos B."/>
            <person name="Lu D."/>
            <person name="Skrede I."/>
            <person name="Drula E."/>
            <person name="Henrissat B."/>
            <person name="Morin E."/>
            <person name="Kohler A."/>
            <person name="Barry K."/>
            <person name="LaButti K."/>
            <person name="Morin E."/>
            <person name="Salamov A."/>
            <person name="Lipzen A."/>
            <person name="Mereny Z."/>
            <person name="Hegedus B."/>
            <person name="Baldrian P."/>
            <person name="Stursova M."/>
            <person name="Weitz H."/>
            <person name="Taylor A."/>
            <person name="Grigoriev I.V."/>
            <person name="Nagy L.G."/>
            <person name="Martin F."/>
            <person name="Kauserud H."/>
        </authorList>
    </citation>
    <scope>NUCLEOTIDE SEQUENCE</scope>
    <source>
        <strain evidence="9">CBHHK200</strain>
    </source>
</reference>
<evidence type="ECO:0000256" key="4">
    <source>
        <dbReference type="ARBA" id="ARBA00022679"/>
    </source>
</evidence>
<keyword evidence="3 7" id="KW-0489">Methyltransferase</keyword>
<dbReference type="InterPro" id="IPR038375">
    <property type="entry name" value="NDUFAF7_sf"/>
</dbReference>
<evidence type="ECO:0000313" key="9">
    <source>
        <dbReference type="EMBL" id="KAJ7036288.1"/>
    </source>
</evidence>
<evidence type="ECO:0000256" key="1">
    <source>
        <dbReference type="ARBA" id="ARBA00004173"/>
    </source>
</evidence>
<comment type="caution">
    <text evidence="9">The sequence shown here is derived from an EMBL/GenBank/DDBJ whole genome shotgun (WGS) entry which is preliminary data.</text>
</comment>
<dbReference type="GO" id="GO:0032981">
    <property type="term" value="P:mitochondrial respiratory chain complex I assembly"/>
    <property type="evidence" value="ECO:0007669"/>
    <property type="project" value="TreeGrafter"/>
</dbReference>
<keyword evidence="4 7" id="KW-0808">Transferase</keyword>
<dbReference type="Proteomes" id="UP001218188">
    <property type="component" value="Unassembled WGS sequence"/>
</dbReference>
<evidence type="ECO:0000256" key="8">
    <source>
        <dbReference type="SAM" id="MobiDB-lite"/>
    </source>
</evidence>
<gene>
    <name evidence="9" type="ORF">C8F04DRAFT_1339036</name>
</gene>
<organism evidence="9 10">
    <name type="scientific">Mycena alexandri</name>
    <dbReference type="NCBI Taxonomy" id="1745969"/>
    <lineage>
        <taxon>Eukaryota</taxon>
        <taxon>Fungi</taxon>
        <taxon>Dikarya</taxon>
        <taxon>Basidiomycota</taxon>
        <taxon>Agaricomycotina</taxon>
        <taxon>Agaricomycetes</taxon>
        <taxon>Agaricomycetidae</taxon>
        <taxon>Agaricales</taxon>
        <taxon>Marasmiineae</taxon>
        <taxon>Mycenaceae</taxon>
        <taxon>Mycena</taxon>
    </lineage>
</organism>
<keyword evidence="5 7" id="KW-0496">Mitochondrion</keyword>
<evidence type="ECO:0000256" key="2">
    <source>
        <dbReference type="ARBA" id="ARBA00005891"/>
    </source>
</evidence>
<evidence type="ECO:0000313" key="10">
    <source>
        <dbReference type="Proteomes" id="UP001218188"/>
    </source>
</evidence>
<comment type="function">
    <text evidence="7">Arginine methyltransferase involved in the assembly or stability of mitochondrial NADH:ubiquinone oxidoreductase complex (complex I).</text>
</comment>
<sequence length="444" mass="47648">MLRCCARRKTLDWRASGTNLSRRLSSVVTPITPVEKIIIDGIKVTNAPVQKATGPISLATYMQLCLSHPTYGYYMSSKNPIFGPQGDFVTSPEISGVFGELLGVWLAAQWMSTSPRLPIRVVELGPGRGTLMADVLRVVAQFAGQQLKAVHLVETSATLRAAKKYGCTVEWHDSVEQIAKTEAEYTMVLAHEFFDALPVHSIQRTDQGWQENPTLPQSQSQSRTPGSATFSPRTPTAASTLLGLSSPRFRYTPVGGRVEVSPVGFKTVRKVGELLCPTPDINTSHGCGLIVDYGGPRAFAESFRAFKNHAIVDPFTTPGECDLTANVDFSYLREAVADLGLRTHGPLPQAAFLERMGLGVRVESLISRVLSSSASASASEGQGDRAAALRSAAQRLVDPAGMGSEYAVLGIGGEPAPEGVVWPFVEEDSQSAEDGEIEEKAGGI</sequence>
<evidence type="ECO:0000256" key="7">
    <source>
        <dbReference type="RuleBase" id="RU364114"/>
    </source>
</evidence>
<dbReference type="GO" id="GO:0032259">
    <property type="term" value="P:methylation"/>
    <property type="evidence" value="ECO:0007669"/>
    <property type="project" value="UniProtKB-KW"/>
</dbReference>
<dbReference type="PANTHER" id="PTHR12049:SF7">
    <property type="entry name" value="PROTEIN ARGININE METHYLTRANSFERASE NDUFAF7, MITOCHONDRIAL"/>
    <property type="match status" value="1"/>
</dbReference>
<dbReference type="AlphaFoldDB" id="A0AAD6T1R4"/>
<feature type="region of interest" description="Disordered" evidence="8">
    <location>
        <begin position="209"/>
        <end position="238"/>
    </location>
</feature>
<dbReference type="GO" id="GO:0005739">
    <property type="term" value="C:mitochondrion"/>
    <property type="evidence" value="ECO:0007669"/>
    <property type="project" value="UniProtKB-SubCell"/>
</dbReference>
<comment type="subcellular location">
    <subcellularLocation>
        <location evidence="1 7">Mitochondrion</location>
    </subcellularLocation>
</comment>
<dbReference type="InterPro" id="IPR029063">
    <property type="entry name" value="SAM-dependent_MTases_sf"/>
</dbReference>